<dbReference type="GO" id="GO:0006950">
    <property type="term" value="P:response to stress"/>
    <property type="evidence" value="ECO:0007669"/>
    <property type="project" value="UniProtKB-ARBA"/>
</dbReference>
<comment type="caution">
    <text evidence="2">The sequence shown here is derived from an EMBL/GenBank/DDBJ whole genome shotgun (WGS) entry which is preliminary data.</text>
</comment>
<organism evidence="2 3">
    <name type="scientific">Halomarina rubra</name>
    <dbReference type="NCBI Taxonomy" id="2071873"/>
    <lineage>
        <taxon>Archaea</taxon>
        <taxon>Methanobacteriati</taxon>
        <taxon>Methanobacteriota</taxon>
        <taxon>Stenosarchaea group</taxon>
        <taxon>Halobacteria</taxon>
        <taxon>Halobacteriales</taxon>
        <taxon>Natronomonadaceae</taxon>
        <taxon>Halomarina</taxon>
    </lineage>
</organism>
<accession>A0ABD6AUM6</accession>
<proteinExistence type="predicted"/>
<dbReference type="EMBL" id="JBHUDC010000003">
    <property type="protein sequence ID" value="MFD1513272.1"/>
    <property type="molecule type" value="Genomic_DNA"/>
</dbReference>
<dbReference type="SMART" id="SM00731">
    <property type="entry name" value="SprT"/>
    <property type="match status" value="1"/>
</dbReference>
<evidence type="ECO:0000313" key="3">
    <source>
        <dbReference type="Proteomes" id="UP001597187"/>
    </source>
</evidence>
<evidence type="ECO:0000259" key="1">
    <source>
        <dbReference type="SMART" id="SM00731"/>
    </source>
</evidence>
<name>A0ABD6AUM6_9EURY</name>
<reference evidence="2 3" key="1">
    <citation type="journal article" date="2019" name="Int. J. Syst. Evol. Microbiol.">
        <title>The Global Catalogue of Microorganisms (GCM) 10K type strain sequencing project: providing services to taxonomists for standard genome sequencing and annotation.</title>
        <authorList>
            <consortium name="The Broad Institute Genomics Platform"/>
            <consortium name="The Broad Institute Genome Sequencing Center for Infectious Disease"/>
            <person name="Wu L."/>
            <person name="Ma J."/>
        </authorList>
    </citation>
    <scope>NUCLEOTIDE SEQUENCE [LARGE SCALE GENOMIC DNA]</scope>
    <source>
        <strain evidence="2 3">CGMCC 1.12563</strain>
    </source>
</reference>
<dbReference type="Proteomes" id="UP001597187">
    <property type="component" value="Unassembled WGS sequence"/>
</dbReference>
<dbReference type="AlphaFoldDB" id="A0ABD6AUM6"/>
<dbReference type="RefSeq" id="WP_250873225.1">
    <property type="nucleotide sequence ID" value="NZ_JALXFV010000003.1"/>
</dbReference>
<dbReference type="Pfam" id="PF10263">
    <property type="entry name" value="SprT-like"/>
    <property type="match status" value="1"/>
</dbReference>
<dbReference type="InterPro" id="IPR006640">
    <property type="entry name" value="SprT-like_domain"/>
</dbReference>
<gene>
    <name evidence="2" type="ORF">ACFSBT_08280</name>
</gene>
<keyword evidence="3" id="KW-1185">Reference proteome</keyword>
<feature type="domain" description="SprT-like" evidence="1">
    <location>
        <begin position="41"/>
        <end position="189"/>
    </location>
</feature>
<evidence type="ECO:0000313" key="2">
    <source>
        <dbReference type="EMBL" id="MFD1513272.1"/>
    </source>
</evidence>
<protein>
    <submittedName>
        <fullName evidence="2">SprT-like domain-containing protein</fullName>
    </submittedName>
</protein>
<sequence>MVDESRPADTHSDTDADALQSRLPESAYFAVDADVSVVEFLAVAKVYARAVVQAFDLSVSVSALDWEVSKRAKRRAGAVRHRDGEPLAVSLTWEQFQERGWGAAAETIRHELLHVHLLNEHGDAGHGERFRTLAEQLQTGVRCERFADPNWWVVCEDCGSRLARYRRSKLVTDTASYRCGGCGGSFRVVDNRDAH</sequence>